<organism evidence="8 9">
    <name type="scientific">Conexivisphaera calida</name>
    <dbReference type="NCBI Taxonomy" id="1874277"/>
    <lineage>
        <taxon>Archaea</taxon>
        <taxon>Nitrososphaerota</taxon>
        <taxon>Conexivisphaeria</taxon>
        <taxon>Conexivisphaerales</taxon>
        <taxon>Conexivisphaeraceae</taxon>
        <taxon>Conexivisphaera</taxon>
    </lineage>
</organism>
<dbReference type="PANTHER" id="PTHR30352:SF5">
    <property type="entry name" value="PYRUVATE FORMATE-LYASE 1-ACTIVATING ENZYME"/>
    <property type="match status" value="1"/>
</dbReference>
<dbReference type="PIRSF" id="PIRSF004869">
    <property type="entry name" value="PflX_prd"/>
    <property type="match status" value="1"/>
</dbReference>
<dbReference type="SMART" id="SM00729">
    <property type="entry name" value="Elp3"/>
    <property type="match status" value="1"/>
</dbReference>
<keyword evidence="3 6" id="KW-0479">Metal-binding</keyword>
<evidence type="ECO:0000313" key="8">
    <source>
        <dbReference type="EMBL" id="BBE42834.1"/>
    </source>
</evidence>
<keyword evidence="2 6" id="KW-0949">S-adenosyl-L-methionine</keyword>
<protein>
    <submittedName>
        <fullName evidence="8">COG1180: Radical SAM, Pyruvate-formate lyase-activating enzyme like</fullName>
    </submittedName>
</protein>
<dbReference type="RefSeq" id="WP_174449026.1">
    <property type="nucleotide sequence ID" value="NZ_AP018732.1"/>
</dbReference>
<dbReference type="GeneID" id="55585260"/>
<dbReference type="GO" id="GO:0051539">
    <property type="term" value="F:4 iron, 4 sulfur cluster binding"/>
    <property type="evidence" value="ECO:0007669"/>
    <property type="project" value="UniProtKB-KW"/>
</dbReference>
<dbReference type="Pfam" id="PF04055">
    <property type="entry name" value="Radical_SAM"/>
    <property type="match status" value="1"/>
</dbReference>
<keyword evidence="8" id="KW-0670">Pyruvate</keyword>
<comment type="cofactor">
    <cofactor evidence="6">
        <name>[4Fe-4S] cluster</name>
        <dbReference type="ChEBI" id="CHEBI:49883"/>
    </cofactor>
    <text evidence="6">Binds 1 [4Fe-4S] cluster. The cluster is coordinated with 3 cysteines and an exchangeable S-adenosyl-L-methionine.</text>
</comment>
<dbReference type="InterPro" id="IPR027596">
    <property type="entry name" value="AmmeMemoSam_rS"/>
</dbReference>
<feature type="binding site" evidence="6">
    <location>
        <position position="85"/>
    </location>
    <ligand>
        <name>[4Fe-4S] cluster</name>
        <dbReference type="ChEBI" id="CHEBI:49883"/>
        <note>4Fe-4S-S-AdoMet</note>
    </ligand>
</feature>
<dbReference type="AlphaFoldDB" id="A0A4P2VE51"/>
<evidence type="ECO:0000313" key="9">
    <source>
        <dbReference type="Proteomes" id="UP000509448"/>
    </source>
</evidence>
<dbReference type="CDD" id="cd01335">
    <property type="entry name" value="Radical_SAM"/>
    <property type="match status" value="1"/>
</dbReference>
<dbReference type="SUPFAM" id="SSF102114">
    <property type="entry name" value="Radical SAM enzymes"/>
    <property type="match status" value="1"/>
</dbReference>
<dbReference type="Gene3D" id="3.20.20.70">
    <property type="entry name" value="Aldolase class I"/>
    <property type="match status" value="1"/>
</dbReference>
<evidence type="ECO:0000256" key="1">
    <source>
        <dbReference type="ARBA" id="ARBA00022485"/>
    </source>
</evidence>
<feature type="binding site" evidence="6">
    <location>
        <position position="88"/>
    </location>
    <ligand>
        <name>[4Fe-4S] cluster</name>
        <dbReference type="ChEBI" id="CHEBI:49883"/>
        <note>4Fe-4S-S-AdoMet</note>
    </ligand>
</feature>
<keyword evidence="8" id="KW-0456">Lyase</keyword>
<accession>A0A4P2VE51</accession>
<dbReference type="InterPro" id="IPR007197">
    <property type="entry name" value="rSAM"/>
</dbReference>
<feature type="domain" description="Radical SAM core" evidence="7">
    <location>
        <begin position="66"/>
        <end position="282"/>
    </location>
</feature>
<dbReference type="OrthoDB" id="5682at2157"/>
<evidence type="ECO:0000256" key="4">
    <source>
        <dbReference type="ARBA" id="ARBA00023004"/>
    </source>
</evidence>
<sequence>MSYAELYRIEGDRVVCTACARYCRLKDGQVGLCGVRKNAGGRLVLMVYGRIIASHVDPIEKKPLVHFWPGSSVLSIATTGCNWLCRYCQNFDISQRRKIEGVEVTPEEVVEAALRVEANGVTYTYNEPTIFMEFARDVGIMARSRGLFNTFVSNGYMTPESVRVAAQFLDAITVDFKGNGNPEFLRKYAGVPGPEPIYETLLELRRAGIHVEVTDLVVPEVGVGDRLEDARKLARWIADNLGPDTPLHFLRFHPDYMMSDVPPTPVETLERHRNAALEEGLRYAYVGNVPGHRYEDTYCPGCGRPVIRRRGFDVIEWNLDEDNRCKFCGHPIPIVGKHLEKGDRFFHVPMR</sequence>
<keyword evidence="1" id="KW-0004">4Fe-4S</keyword>
<evidence type="ECO:0000256" key="5">
    <source>
        <dbReference type="ARBA" id="ARBA00023014"/>
    </source>
</evidence>
<dbReference type="EMBL" id="AP018732">
    <property type="protein sequence ID" value="BBE42834.1"/>
    <property type="molecule type" value="Genomic_DNA"/>
</dbReference>
<dbReference type="KEGG" id="ccai:NAS2_1449"/>
<keyword evidence="9" id="KW-1185">Reference proteome</keyword>
<dbReference type="InterPro" id="IPR034457">
    <property type="entry name" value="Organic_radical-activating"/>
</dbReference>
<dbReference type="PROSITE" id="PS51918">
    <property type="entry name" value="RADICAL_SAM"/>
    <property type="match status" value="1"/>
</dbReference>
<dbReference type="GO" id="GO:0016829">
    <property type="term" value="F:lyase activity"/>
    <property type="evidence" value="ECO:0007669"/>
    <property type="project" value="UniProtKB-KW"/>
</dbReference>
<dbReference type="PANTHER" id="PTHR30352">
    <property type="entry name" value="PYRUVATE FORMATE-LYASE-ACTIVATING ENZYME"/>
    <property type="match status" value="1"/>
</dbReference>
<dbReference type="NCBIfam" id="TIGR04337">
    <property type="entry name" value="AmmeMemoSam_rS"/>
    <property type="match status" value="1"/>
</dbReference>
<keyword evidence="4 6" id="KW-0408">Iron</keyword>
<dbReference type="InterPro" id="IPR016431">
    <property type="entry name" value="Pyrv-formate_lyase-activ_prd"/>
</dbReference>
<dbReference type="Proteomes" id="UP000509448">
    <property type="component" value="Chromosome"/>
</dbReference>
<proteinExistence type="predicted"/>
<feature type="binding site" evidence="6">
    <location>
        <position position="81"/>
    </location>
    <ligand>
        <name>[4Fe-4S] cluster</name>
        <dbReference type="ChEBI" id="CHEBI:49883"/>
        <note>4Fe-4S-S-AdoMet</note>
    </ligand>
</feature>
<evidence type="ECO:0000259" key="7">
    <source>
        <dbReference type="PROSITE" id="PS51918"/>
    </source>
</evidence>
<dbReference type="InterPro" id="IPR013785">
    <property type="entry name" value="Aldolase_TIM"/>
</dbReference>
<dbReference type="GO" id="GO:0046872">
    <property type="term" value="F:metal ion binding"/>
    <property type="evidence" value="ECO:0007669"/>
    <property type="project" value="UniProtKB-KW"/>
</dbReference>
<evidence type="ECO:0000256" key="6">
    <source>
        <dbReference type="PIRSR" id="PIRSR004869-50"/>
    </source>
</evidence>
<keyword evidence="5 6" id="KW-0411">Iron-sulfur</keyword>
<reference evidence="8 9" key="1">
    <citation type="journal article" date="2019" name="ISME J.">
        <title>Isolation and characterization of a thermophilic sulfur- and iron-reducing thaumarchaeote from a terrestrial acidic hot spring.</title>
        <authorList>
            <person name="Kato S."/>
            <person name="Itoh T."/>
            <person name="Yuki M."/>
            <person name="Nagamori M."/>
            <person name="Ohnishi M."/>
            <person name="Uematsu K."/>
            <person name="Suzuki K."/>
            <person name="Takashina T."/>
            <person name="Ohkuma M."/>
        </authorList>
    </citation>
    <scope>NUCLEOTIDE SEQUENCE [LARGE SCALE GENOMIC DNA]</scope>
    <source>
        <strain evidence="8 9">NAS-02</strain>
    </source>
</reference>
<dbReference type="SFLD" id="SFLDS00029">
    <property type="entry name" value="Radical_SAM"/>
    <property type="match status" value="1"/>
</dbReference>
<gene>
    <name evidence="8" type="ORF">NAS2_1449</name>
</gene>
<name>A0A4P2VE51_9ARCH</name>
<evidence type="ECO:0000256" key="3">
    <source>
        <dbReference type="ARBA" id="ARBA00022723"/>
    </source>
</evidence>
<dbReference type="InterPro" id="IPR006638">
    <property type="entry name" value="Elp3/MiaA/NifB-like_rSAM"/>
</dbReference>
<dbReference type="SFLD" id="SFLDG01101">
    <property type="entry name" value="Uncharacterised_Radical_SAM_Su"/>
    <property type="match status" value="1"/>
</dbReference>
<dbReference type="InterPro" id="IPR058240">
    <property type="entry name" value="rSAM_sf"/>
</dbReference>
<evidence type="ECO:0000256" key="2">
    <source>
        <dbReference type="ARBA" id="ARBA00022691"/>
    </source>
</evidence>